<proteinExistence type="predicted"/>
<name>A0A0S4QFY2_9ACTN</name>
<evidence type="ECO:0000313" key="1">
    <source>
        <dbReference type="EMBL" id="CUU54190.1"/>
    </source>
</evidence>
<dbReference type="EMBL" id="FAOZ01000002">
    <property type="protein sequence ID" value="CUU54190.1"/>
    <property type="molecule type" value="Genomic_DNA"/>
</dbReference>
<organism evidence="1 2">
    <name type="scientific">Parafrankia irregularis</name>
    <dbReference type="NCBI Taxonomy" id="795642"/>
    <lineage>
        <taxon>Bacteria</taxon>
        <taxon>Bacillati</taxon>
        <taxon>Actinomycetota</taxon>
        <taxon>Actinomycetes</taxon>
        <taxon>Frankiales</taxon>
        <taxon>Frankiaceae</taxon>
        <taxon>Parafrankia</taxon>
    </lineage>
</organism>
<dbReference type="AlphaFoldDB" id="A0A0S4QFY2"/>
<sequence>MLEFDSRQQAEEVWARCQRMSRAGTINLADEALAWRDDDGTVQVRHLTHRTRSAALSGAACGSAVGALFLAPMVGLLVGAGCGAIAGRLLVTEPIDGAMVRRVVGCLQPGRAAVFLLVRRSHPAVVDALREYRPMVIRTSLSPEREGALIRALRGEPTAR</sequence>
<dbReference type="Proteomes" id="UP000198802">
    <property type="component" value="Unassembled WGS sequence"/>
</dbReference>
<evidence type="ECO:0000313" key="2">
    <source>
        <dbReference type="Proteomes" id="UP000198802"/>
    </source>
</evidence>
<dbReference type="InterPro" id="IPR009200">
    <property type="entry name" value="DUF1269_membrane"/>
</dbReference>
<protein>
    <submittedName>
        <fullName evidence="1">Uncharacterized membrane protein</fullName>
    </submittedName>
</protein>
<keyword evidence="2" id="KW-1185">Reference proteome</keyword>
<dbReference type="Pfam" id="PF06897">
    <property type="entry name" value="DUF1269"/>
    <property type="match status" value="1"/>
</dbReference>
<accession>A0A0S4QFY2</accession>
<gene>
    <name evidence="1" type="ORF">Ga0074812_102196</name>
</gene>
<dbReference type="RefSeq" id="WP_091272040.1">
    <property type="nucleotide sequence ID" value="NZ_FAOZ01000002.1"/>
</dbReference>
<reference evidence="2" key="1">
    <citation type="submission" date="2015-11" db="EMBL/GenBank/DDBJ databases">
        <authorList>
            <person name="Varghese N."/>
        </authorList>
    </citation>
    <scope>NUCLEOTIDE SEQUENCE [LARGE SCALE GENOMIC DNA]</scope>
    <source>
        <strain evidence="2">DSM 45899</strain>
    </source>
</reference>